<evidence type="ECO:0000313" key="1">
    <source>
        <dbReference type="EMBL" id="OGK31060.1"/>
    </source>
</evidence>
<organism evidence="1 2">
    <name type="scientific">Candidatus Roizmanbacteria bacterium RIFCSPHIGHO2_12_FULL_33_9</name>
    <dbReference type="NCBI Taxonomy" id="1802045"/>
    <lineage>
        <taxon>Bacteria</taxon>
        <taxon>Candidatus Roizmaniibacteriota</taxon>
    </lineage>
</organism>
<comment type="caution">
    <text evidence="1">The sequence shown here is derived from an EMBL/GenBank/DDBJ whole genome shotgun (WGS) entry which is preliminary data.</text>
</comment>
<dbReference type="EMBL" id="MFZV01000028">
    <property type="protein sequence ID" value="OGK31060.1"/>
    <property type="molecule type" value="Genomic_DNA"/>
</dbReference>
<dbReference type="AlphaFoldDB" id="A0A1F7HIL7"/>
<accession>A0A1F7HIL7</accession>
<proteinExistence type="predicted"/>
<protein>
    <recommendedName>
        <fullName evidence="3">SprT-like domain-containing protein</fullName>
    </recommendedName>
</protein>
<evidence type="ECO:0000313" key="2">
    <source>
        <dbReference type="Proteomes" id="UP000177199"/>
    </source>
</evidence>
<sequence length="97" mass="11622">MKEVISVDYQRVVKRHRRNGSSRWGVTLFEDKKIIICPRKNRIEEQLIDTIVHEEIHAVFPEFNEREARALTDALVESLTPDQKRKYLDLYGYDYIE</sequence>
<name>A0A1F7HIL7_9BACT</name>
<gene>
    <name evidence="1" type="ORF">A3F29_02185</name>
</gene>
<evidence type="ECO:0008006" key="3">
    <source>
        <dbReference type="Google" id="ProtNLM"/>
    </source>
</evidence>
<reference evidence="1 2" key="1">
    <citation type="journal article" date="2016" name="Nat. Commun.">
        <title>Thousands of microbial genomes shed light on interconnected biogeochemical processes in an aquifer system.</title>
        <authorList>
            <person name="Anantharaman K."/>
            <person name="Brown C.T."/>
            <person name="Hug L.A."/>
            <person name="Sharon I."/>
            <person name="Castelle C.J."/>
            <person name="Probst A.J."/>
            <person name="Thomas B.C."/>
            <person name="Singh A."/>
            <person name="Wilkins M.J."/>
            <person name="Karaoz U."/>
            <person name="Brodie E.L."/>
            <person name="Williams K.H."/>
            <person name="Hubbard S.S."/>
            <person name="Banfield J.F."/>
        </authorList>
    </citation>
    <scope>NUCLEOTIDE SEQUENCE [LARGE SCALE GENOMIC DNA]</scope>
</reference>
<dbReference type="Proteomes" id="UP000177199">
    <property type="component" value="Unassembled WGS sequence"/>
</dbReference>